<dbReference type="PANTHER" id="PTHR42947">
    <property type="entry name" value="COB--COM HETERODISULFIDE REDUCTASE SUBUNIT B 1"/>
    <property type="match status" value="1"/>
</dbReference>
<dbReference type="Gene3D" id="1.20.1050.140">
    <property type="match status" value="1"/>
</dbReference>
<proteinExistence type="predicted"/>
<accession>A0A0B7MKM8</accession>
<feature type="domain" description="Cysteine-rich" evidence="2">
    <location>
        <begin position="6"/>
        <end position="87"/>
    </location>
</feature>
<dbReference type="InterPro" id="IPR051278">
    <property type="entry name" value="HdrB/HdrD_reductase"/>
</dbReference>
<protein>
    <submittedName>
        <fullName evidence="3">CoB--CoM heterodisulfide reductase 1 subunit B</fullName>
        <ecNumber evidence="3">1.8.98.1</ecNumber>
    </submittedName>
</protein>
<keyword evidence="1 3" id="KW-0560">Oxidoreductase</keyword>
<sequence length="299" mass="32814">MIEMKVAYYPGCSLDTTGIEFRLSTAWCASKVGLDLWELPGWNCCGASSAHAKDHLLSLALPARNLALAEKEGMDVAVPCAACYSRFKTVEAEVRQDEKIQQRVAEAIDMDYHAANNTKSLLEVFVDGVGLERIESDVVKPLNGLKVACYYGCYLVRPAKLGHFDRAEDPQSMDGLISSLGGTPVDWPHKTECCGAGQITLSPDDGLPLAYEILRVAEICGAECLVTACPMCLMNLDLHQLTVNKKYKTNFNLPVFYFTELMALSFGASPKEIGLNRHFVDALPLVEGISKREKVEEKA</sequence>
<dbReference type="PANTHER" id="PTHR42947:SF1">
    <property type="entry name" value="COB--COM HETERODISULFIDE REDUCTASE SUBUNIT B 1"/>
    <property type="match status" value="1"/>
</dbReference>
<evidence type="ECO:0000259" key="2">
    <source>
        <dbReference type="Pfam" id="PF02754"/>
    </source>
</evidence>
<dbReference type="EC" id="1.8.98.1" evidence="3"/>
<dbReference type="Pfam" id="PF02754">
    <property type="entry name" value="CCG"/>
    <property type="match status" value="2"/>
</dbReference>
<evidence type="ECO:0000313" key="3">
    <source>
        <dbReference type="EMBL" id="CEO88212.1"/>
    </source>
</evidence>
<gene>
    <name evidence="3" type="primary">hdrB</name>
    <name evidence="3" type="ORF">SSCH_160001</name>
</gene>
<organism evidence="3 4">
    <name type="scientific">Syntrophaceticus schinkii</name>
    <dbReference type="NCBI Taxonomy" id="499207"/>
    <lineage>
        <taxon>Bacteria</taxon>
        <taxon>Bacillati</taxon>
        <taxon>Bacillota</taxon>
        <taxon>Clostridia</taxon>
        <taxon>Thermoanaerobacterales</taxon>
        <taxon>Thermoanaerobacterales Family III. Incertae Sedis</taxon>
        <taxon>Syntrophaceticus</taxon>
    </lineage>
</organism>
<keyword evidence="4" id="KW-1185">Reference proteome</keyword>
<dbReference type="AlphaFoldDB" id="A0A0B7MKM8"/>
<dbReference type="InterPro" id="IPR004017">
    <property type="entry name" value="Cys_rich_dom"/>
</dbReference>
<dbReference type="Proteomes" id="UP000046155">
    <property type="component" value="Unassembled WGS sequence"/>
</dbReference>
<dbReference type="GO" id="GO:0051912">
    <property type="term" value="F:CoB--CoM heterodisulfide reductase activity"/>
    <property type="evidence" value="ECO:0007669"/>
    <property type="project" value="UniProtKB-EC"/>
</dbReference>
<reference evidence="4" key="1">
    <citation type="submission" date="2015-01" db="EMBL/GenBank/DDBJ databases">
        <authorList>
            <person name="Manzoor Shahid"/>
            <person name="Zubair Saima"/>
        </authorList>
    </citation>
    <scope>NUCLEOTIDE SEQUENCE [LARGE SCALE GENOMIC DNA]</scope>
    <source>
        <strain evidence="4">Sp3</strain>
    </source>
</reference>
<evidence type="ECO:0000313" key="4">
    <source>
        <dbReference type="Proteomes" id="UP000046155"/>
    </source>
</evidence>
<dbReference type="EMBL" id="CDRZ01000068">
    <property type="protein sequence ID" value="CEO88212.1"/>
    <property type="molecule type" value="Genomic_DNA"/>
</dbReference>
<name>A0A0B7MKM8_9FIRM</name>
<evidence type="ECO:0000256" key="1">
    <source>
        <dbReference type="ARBA" id="ARBA00023002"/>
    </source>
</evidence>
<feature type="domain" description="Cysteine-rich" evidence="2">
    <location>
        <begin position="147"/>
        <end position="237"/>
    </location>
</feature>